<evidence type="ECO:0000256" key="1">
    <source>
        <dbReference type="SAM" id="Phobius"/>
    </source>
</evidence>
<evidence type="ECO:0000313" key="2">
    <source>
        <dbReference type="EMBL" id="MBC5788546.1"/>
    </source>
</evidence>
<protein>
    <submittedName>
        <fullName evidence="2">DUF1275 domain-containing protein</fullName>
    </submittedName>
</protein>
<keyword evidence="1" id="KW-0472">Membrane</keyword>
<name>A0ABR7ITR3_9CLOT</name>
<dbReference type="InterPro" id="IPR010699">
    <property type="entry name" value="DUF1275"/>
</dbReference>
<feature type="transmembrane region" description="Helical" evidence="1">
    <location>
        <begin position="53"/>
        <end position="73"/>
    </location>
</feature>
<organism evidence="2 3">
    <name type="scientific">Clostridium facile</name>
    <dbReference type="NCBI Taxonomy" id="2763035"/>
    <lineage>
        <taxon>Bacteria</taxon>
        <taxon>Bacillati</taxon>
        <taxon>Bacillota</taxon>
        <taxon>Clostridia</taxon>
        <taxon>Eubacteriales</taxon>
        <taxon>Clostridiaceae</taxon>
        <taxon>Clostridium</taxon>
    </lineage>
</organism>
<feature type="transmembrane region" description="Helical" evidence="1">
    <location>
        <begin position="167"/>
        <end position="187"/>
    </location>
</feature>
<keyword evidence="1" id="KW-1133">Transmembrane helix</keyword>
<keyword evidence="3" id="KW-1185">Reference proteome</keyword>
<feature type="transmembrane region" description="Helical" evidence="1">
    <location>
        <begin position="194"/>
        <end position="214"/>
    </location>
</feature>
<dbReference type="PANTHER" id="PTHR37314">
    <property type="entry name" value="SLR0142 PROTEIN"/>
    <property type="match status" value="1"/>
</dbReference>
<keyword evidence="1" id="KW-0812">Transmembrane</keyword>
<dbReference type="EMBL" id="JACOQK010000001">
    <property type="protein sequence ID" value="MBC5788546.1"/>
    <property type="molecule type" value="Genomic_DNA"/>
</dbReference>
<reference evidence="2 3" key="1">
    <citation type="submission" date="2020-08" db="EMBL/GenBank/DDBJ databases">
        <title>Genome public.</title>
        <authorList>
            <person name="Liu C."/>
            <person name="Sun Q."/>
        </authorList>
    </citation>
    <scope>NUCLEOTIDE SEQUENCE [LARGE SCALE GENOMIC DNA]</scope>
    <source>
        <strain evidence="2 3">NSJ-27</strain>
    </source>
</reference>
<dbReference type="Pfam" id="PF06912">
    <property type="entry name" value="DUF1275"/>
    <property type="match status" value="1"/>
</dbReference>
<proteinExistence type="predicted"/>
<sequence length="224" mass="24835">MSETFLIGALLAVTGGFLDAYSYLLRGHVFANAQTGNIVLLGVNLAGGKFTQVLYYFIPIVAFAAGILVSELIRRTFREHTNIHWRQITVGAEFIILLIVAFIPRGTFDVIANVSISFICSLQVQSFRKVNGNAYATTMCTGNLRSATEKLFQYHITKDKQERNKSLQYYGIILFFILGAGIGAWCSHFFAEKSVLICCALLLSAFLVMFIQPLSPENPENSSI</sequence>
<gene>
    <name evidence="2" type="ORF">H8Z77_11065</name>
</gene>
<dbReference type="PANTHER" id="PTHR37314:SF4">
    <property type="entry name" value="UPF0700 TRANSMEMBRANE PROTEIN YOAK"/>
    <property type="match status" value="1"/>
</dbReference>
<evidence type="ECO:0000313" key="3">
    <source>
        <dbReference type="Proteomes" id="UP000649151"/>
    </source>
</evidence>
<accession>A0ABR7ITR3</accession>
<comment type="caution">
    <text evidence="2">The sequence shown here is derived from an EMBL/GenBank/DDBJ whole genome shotgun (WGS) entry which is preliminary data.</text>
</comment>
<dbReference type="Proteomes" id="UP000649151">
    <property type="component" value="Unassembled WGS sequence"/>
</dbReference>